<accession>A0A146KA24</accession>
<evidence type="ECO:0000256" key="1">
    <source>
        <dbReference type="SAM" id="Coils"/>
    </source>
</evidence>
<dbReference type="SUPFAM" id="SSF50729">
    <property type="entry name" value="PH domain-like"/>
    <property type="match status" value="1"/>
</dbReference>
<dbReference type="AlphaFoldDB" id="A0A146KA24"/>
<dbReference type="PANTHER" id="PTHR23138:SF87">
    <property type="entry name" value="E3 SUMO-PROTEIN LIGASE RANBP2"/>
    <property type="match status" value="1"/>
</dbReference>
<dbReference type="InterPro" id="IPR011993">
    <property type="entry name" value="PH-like_dom_sf"/>
</dbReference>
<evidence type="ECO:0000313" key="4">
    <source>
        <dbReference type="EMBL" id="JAP92356.1"/>
    </source>
</evidence>
<gene>
    <name evidence="4" type="ORF">TPC1_15733</name>
</gene>
<evidence type="ECO:0000256" key="2">
    <source>
        <dbReference type="SAM" id="MobiDB-lite"/>
    </source>
</evidence>
<reference evidence="4" key="1">
    <citation type="submission" date="2015-07" db="EMBL/GenBank/DDBJ databases">
        <title>Adaptation to a free-living lifestyle via gene acquisitions in the diplomonad Trepomonas sp. PC1.</title>
        <authorList>
            <person name="Xu F."/>
            <person name="Jerlstrom-Hultqvist J."/>
            <person name="Kolisko M."/>
            <person name="Simpson A.G.B."/>
            <person name="Roger A.J."/>
            <person name="Svard S.G."/>
            <person name="Andersson J.O."/>
        </authorList>
    </citation>
    <scope>NUCLEOTIDE SEQUENCE</scope>
    <source>
        <strain evidence="4">PC1</strain>
    </source>
</reference>
<feature type="region of interest" description="Disordered" evidence="2">
    <location>
        <begin position="1"/>
        <end position="22"/>
    </location>
</feature>
<dbReference type="GO" id="GO:0005737">
    <property type="term" value="C:cytoplasm"/>
    <property type="evidence" value="ECO:0007669"/>
    <property type="project" value="TreeGrafter"/>
</dbReference>
<dbReference type="InterPro" id="IPR000156">
    <property type="entry name" value="Ran_bind_dom"/>
</dbReference>
<dbReference type="GO" id="GO:0005096">
    <property type="term" value="F:GTPase activator activity"/>
    <property type="evidence" value="ECO:0007669"/>
    <property type="project" value="TreeGrafter"/>
</dbReference>
<proteinExistence type="predicted"/>
<feature type="coiled-coil region" evidence="1">
    <location>
        <begin position="128"/>
        <end position="162"/>
    </location>
</feature>
<dbReference type="InterPro" id="IPR045255">
    <property type="entry name" value="RanBP1-like"/>
</dbReference>
<dbReference type="Pfam" id="PF00638">
    <property type="entry name" value="Ran_BP1"/>
    <property type="match status" value="1"/>
</dbReference>
<dbReference type="Gene3D" id="2.30.29.30">
    <property type="entry name" value="Pleckstrin-homology domain (PH domain)/Phosphotyrosine-binding domain (PTB)"/>
    <property type="match status" value="1"/>
</dbReference>
<dbReference type="EMBL" id="GDID01004250">
    <property type="protein sequence ID" value="JAP92356.1"/>
    <property type="molecule type" value="Transcribed_RNA"/>
</dbReference>
<feature type="domain" description="RanBD1" evidence="3">
    <location>
        <begin position="36"/>
        <end position="151"/>
    </location>
</feature>
<evidence type="ECO:0000259" key="3">
    <source>
        <dbReference type="PROSITE" id="PS50196"/>
    </source>
</evidence>
<dbReference type="SMART" id="SM00160">
    <property type="entry name" value="RanBD"/>
    <property type="match status" value="1"/>
</dbReference>
<protein>
    <submittedName>
        <fullName evidence="4">RAN binding protein 1</fullName>
    </submittedName>
</protein>
<sequence length="162" mass="18610">MQFNFKVEKKEDKPKPAQATEKAAIVAPSQIVTKIEKDEKEVFRQKAKTYRFDASEWKERGEGDIVIAESDKHKRVVMHRDLTGKCAINFIINSDIQIANMANNVKAVTVTCVDYSDGEAKPSVLAFKFKEEEKANQYKKMLTELKEQFKCSTKETEEVEKK</sequence>
<keyword evidence="1" id="KW-0175">Coiled coil</keyword>
<name>A0A146KA24_9EUKA</name>
<organism evidence="4">
    <name type="scientific">Trepomonas sp. PC1</name>
    <dbReference type="NCBI Taxonomy" id="1076344"/>
    <lineage>
        <taxon>Eukaryota</taxon>
        <taxon>Metamonada</taxon>
        <taxon>Diplomonadida</taxon>
        <taxon>Hexamitidae</taxon>
        <taxon>Hexamitinae</taxon>
        <taxon>Trepomonas</taxon>
    </lineage>
</organism>
<dbReference type="PROSITE" id="PS50196">
    <property type="entry name" value="RANBD1"/>
    <property type="match status" value="1"/>
</dbReference>
<dbReference type="PANTHER" id="PTHR23138">
    <property type="entry name" value="RAN BINDING PROTEIN"/>
    <property type="match status" value="1"/>
</dbReference>
<feature type="compositionally biased region" description="Basic and acidic residues" evidence="2">
    <location>
        <begin position="1"/>
        <end position="15"/>
    </location>
</feature>
<dbReference type="GO" id="GO:0005643">
    <property type="term" value="C:nuclear pore"/>
    <property type="evidence" value="ECO:0007669"/>
    <property type="project" value="TreeGrafter"/>
</dbReference>